<evidence type="ECO:0000256" key="1">
    <source>
        <dbReference type="ARBA" id="ARBA00010716"/>
    </source>
</evidence>
<dbReference type="InterPro" id="IPR011059">
    <property type="entry name" value="Metal-dep_hydrolase_composite"/>
</dbReference>
<comment type="similarity">
    <text evidence="1 5">Belongs to the metallo-dependent hydrolases superfamily. NagA family.</text>
</comment>
<dbReference type="RefSeq" id="WP_345440315.1">
    <property type="nucleotide sequence ID" value="NZ_BAABKO010000005.1"/>
</dbReference>
<gene>
    <name evidence="7" type="primary">nagA_1</name>
    <name evidence="7" type="ORF">GCM10023351_27940</name>
</gene>
<sequence length="410" mass="41039">MTAARRTIVHSARIVSDGTEDDGAWVALDAMADGARVVVARGHGGGWRSHLRGDAHVVDADGRAAVPGFVDLHCHGGGGASAEDAARDPRALPRILAVHRRHGTTRTMLSLVSAGVDALAARIAALAPLVAADPLLLGVHLEGPFLAGSHRGAHRADALRPPTPDAVALLRDAGPVAMITLAPELPGSSAAIDALVGAGVVVAIGHTAADHGATRDAIARGARVLTHAFNGMRGIHHRAPGPVVAAIEDQRAVLELIVDGVHVHPSIVAGAVRAARGRVAFVSDAMAAAGAADGVYRLGDLDVTVRDGVATHGEDGALAGSTLTLDRALANAVAAGVPLVDAVDALTATPARVLGLQGRIGSLAPGAAADLVLLGAGGAPDAVWADGALVHAGPALCDRERSRTTGAARS</sequence>
<dbReference type="InterPro" id="IPR003764">
    <property type="entry name" value="GlcNAc_6-P_deAcase"/>
</dbReference>
<comment type="caution">
    <text evidence="7">The sequence shown here is derived from an EMBL/GenBank/DDBJ whole genome shotgun (WGS) entry which is preliminary data.</text>
</comment>
<keyword evidence="8" id="KW-1185">Reference proteome</keyword>
<accession>A0ABP9AHK8</accession>
<dbReference type="PIRSF" id="PIRSF038994">
    <property type="entry name" value="NagA"/>
    <property type="match status" value="1"/>
</dbReference>
<reference evidence="8" key="1">
    <citation type="journal article" date="2019" name="Int. J. Syst. Evol. Microbiol.">
        <title>The Global Catalogue of Microorganisms (GCM) 10K type strain sequencing project: providing services to taxonomists for standard genome sequencing and annotation.</title>
        <authorList>
            <consortium name="The Broad Institute Genomics Platform"/>
            <consortium name="The Broad Institute Genome Sequencing Center for Infectious Disease"/>
            <person name="Wu L."/>
            <person name="Ma J."/>
        </authorList>
    </citation>
    <scope>NUCLEOTIDE SEQUENCE [LARGE SCALE GENOMIC DNA]</scope>
    <source>
        <strain evidence="8">JCM 18537</strain>
    </source>
</reference>
<evidence type="ECO:0000256" key="3">
    <source>
        <dbReference type="ARBA" id="ARBA00022801"/>
    </source>
</evidence>
<name>A0ABP9AHK8_9MICO</name>
<evidence type="ECO:0000256" key="2">
    <source>
        <dbReference type="ARBA" id="ARBA00022723"/>
    </source>
</evidence>
<keyword evidence="4 5" id="KW-0119">Carbohydrate metabolism</keyword>
<evidence type="ECO:0000256" key="4">
    <source>
        <dbReference type="ARBA" id="ARBA00023277"/>
    </source>
</evidence>
<dbReference type="Gene3D" id="2.30.40.10">
    <property type="entry name" value="Urease, subunit C, domain 1"/>
    <property type="match status" value="1"/>
</dbReference>
<dbReference type="InterPro" id="IPR006680">
    <property type="entry name" value="Amidohydro-rel"/>
</dbReference>
<dbReference type="PANTHER" id="PTHR11113:SF14">
    <property type="entry name" value="N-ACETYLGLUCOSAMINE-6-PHOSPHATE DEACETYLASE"/>
    <property type="match status" value="1"/>
</dbReference>
<evidence type="ECO:0000313" key="7">
    <source>
        <dbReference type="EMBL" id="GAA4781271.1"/>
    </source>
</evidence>
<feature type="domain" description="Amidohydrolase-related" evidence="6">
    <location>
        <begin position="65"/>
        <end position="389"/>
    </location>
</feature>
<dbReference type="SUPFAM" id="SSF51338">
    <property type="entry name" value="Composite domain of metallo-dependent hydrolases"/>
    <property type="match status" value="1"/>
</dbReference>
<proteinExistence type="inferred from homology"/>
<dbReference type="Proteomes" id="UP001501645">
    <property type="component" value="Unassembled WGS sequence"/>
</dbReference>
<evidence type="ECO:0000259" key="6">
    <source>
        <dbReference type="Pfam" id="PF01979"/>
    </source>
</evidence>
<organism evidence="7 8">
    <name type="scientific">Microbacterium gilvum</name>
    <dbReference type="NCBI Taxonomy" id="1336204"/>
    <lineage>
        <taxon>Bacteria</taxon>
        <taxon>Bacillati</taxon>
        <taxon>Actinomycetota</taxon>
        <taxon>Actinomycetes</taxon>
        <taxon>Micrococcales</taxon>
        <taxon>Microbacteriaceae</taxon>
        <taxon>Microbacterium</taxon>
    </lineage>
</organism>
<keyword evidence="3 5" id="KW-0378">Hydrolase</keyword>
<dbReference type="EMBL" id="BAABKO010000005">
    <property type="protein sequence ID" value="GAA4781271.1"/>
    <property type="molecule type" value="Genomic_DNA"/>
</dbReference>
<protein>
    <submittedName>
        <fullName evidence="7">N-acetylglucosamine-6-phosphate deacetylase</fullName>
    </submittedName>
</protein>
<dbReference type="Pfam" id="PF01979">
    <property type="entry name" value="Amidohydro_1"/>
    <property type="match status" value="1"/>
</dbReference>
<dbReference type="PANTHER" id="PTHR11113">
    <property type="entry name" value="N-ACETYLGLUCOSAMINE-6-PHOSPHATE DEACETYLASE"/>
    <property type="match status" value="1"/>
</dbReference>
<dbReference type="InterPro" id="IPR032466">
    <property type="entry name" value="Metal_Hydrolase"/>
</dbReference>
<dbReference type="SUPFAM" id="SSF51556">
    <property type="entry name" value="Metallo-dependent hydrolases"/>
    <property type="match status" value="1"/>
</dbReference>
<dbReference type="Gene3D" id="3.20.20.140">
    <property type="entry name" value="Metal-dependent hydrolases"/>
    <property type="match status" value="1"/>
</dbReference>
<keyword evidence="2" id="KW-0479">Metal-binding</keyword>
<evidence type="ECO:0000313" key="8">
    <source>
        <dbReference type="Proteomes" id="UP001501645"/>
    </source>
</evidence>
<evidence type="ECO:0000256" key="5">
    <source>
        <dbReference type="PIRNR" id="PIRNR038994"/>
    </source>
</evidence>